<organism evidence="8">
    <name type="scientific">Schistocephalus solidus</name>
    <name type="common">Tapeworm</name>
    <dbReference type="NCBI Taxonomy" id="70667"/>
    <lineage>
        <taxon>Eukaryota</taxon>
        <taxon>Metazoa</taxon>
        <taxon>Spiralia</taxon>
        <taxon>Lophotrochozoa</taxon>
        <taxon>Platyhelminthes</taxon>
        <taxon>Cestoda</taxon>
        <taxon>Eucestoda</taxon>
        <taxon>Diphyllobothriidea</taxon>
        <taxon>Diphyllobothriidae</taxon>
        <taxon>Schistocephalus</taxon>
    </lineage>
</organism>
<dbReference type="GO" id="GO:0006457">
    <property type="term" value="P:protein folding"/>
    <property type="evidence" value="ECO:0007669"/>
    <property type="project" value="InterPro"/>
</dbReference>
<dbReference type="InterPro" id="IPR029000">
    <property type="entry name" value="Cyclophilin-like_dom_sf"/>
</dbReference>
<dbReference type="AlphaFoldDB" id="A0A0X3P0H5"/>
<proteinExistence type="inferred from homology"/>
<dbReference type="PROSITE" id="PS50072">
    <property type="entry name" value="CSA_PPIASE_2"/>
    <property type="match status" value="1"/>
</dbReference>
<keyword evidence="6" id="KW-0812">Transmembrane</keyword>
<dbReference type="InterPro" id="IPR044666">
    <property type="entry name" value="Cyclophilin_A-like"/>
</dbReference>
<comment type="similarity">
    <text evidence="2 5">Belongs to the cyclophilin-type PPIase family.</text>
</comment>
<dbReference type="Pfam" id="PF00160">
    <property type="entry name" value="Pro_isomerase"/>
    <property type="match status" value="1"/>
</dbReference>
<reference evidence="8" key="1">
    <citation type="submission" date="2016-01" db="EMBL/GenBank/DDBJ databases">
        <title>Reference transcriptome for the parasite Schistocephalus solidus: insights into the molecular evolution of parasitism.</title>
        <authorList>
            <person name="Hebert F.O."/>
            <person name="Grambauer S."/>
            <person name="Barber I."/>
            <person name="Landry C.R."/>
            <person name="Aubin-Horth N."/>
        </authorList>
    </citation>
    <scope>NUCLEOTIDE SEQUENCE</scope>
</reference>
<evidence type="ECO:0000256" key="3">
    <source>
        <dbReference type="ARBA" id="ARBA00023242"/>
    </source>
</evidence>
<dbReference type="Gene3D" id="2.40.100.10">
    <property type="entry name" value="Cyclophilin-like"/>
    <property type="match status" value="1"/>
</dbReference>
<sequence length="209" mass="23592">MSNIYITEPATNGKVILKTTVGDIEIELWSKEAPLACRNFVQLCMEGYYNDTAFHRLVKGFIVQGGDPTGTGEGGESIYGKPFRTESHSRLSFNRRGLVGMACSEPNCNGSQFFFTLGEATELNTKHTLFGRVVGNTLFNMLRLAEVEVIKGDRPARLHRILKTEVIHAIFYFYTCFLVFYVILLMLTLADIHFDEASLNSSMYMDPEY</sequence>
<name>A0A0X3P0H5_SCHSO</name>
<evidence type="ECO:0000256" key="6">
    <source>
        <dbReference type="SAM" id="Phobius"/>
    </source>
</evidence>
<dbReference type="CDD" id="cd01925">
    <property type="entry name" value="cyclophilin_CeCYP16-like"/>
    <property type="match status" value="1"/>
</dbReference>
<evidence type="ECO:0000256" key="5">
    <source>
        <dbReference type="RuleBase" id="RU363019"/>
    </source>
</evidence>
<dbReference type="FunFam" id="2.40.100.10:FF:000007">
    <property type="entry name" value="Peptidyl-prolyl cis-trans isomerase CWC27 homolog"/>
    <property type="match status" value="1"/>
</dbReference>
<evidence type="ECO:0000313" key="8">
    <source>
        <dbReference type="EMBL" id="JAP41432.1"/>
    </source>
</evidence>
<comment type="subunit">
    <text evidence="4">Part of the activated spliceosome B/catalytic step 1 spliceosome, one of the forms of the spliceosome which has a well-formed active site but still cannot catalyze the branching reaction and is composed at least of 52 proteins, the U2, U5 and U6 snRNAs and the pre-mRNA. Recruited during early steps of activated spliceosome B maturation, it is probably one of the first proteins released from this complex as he matures to the spliceosome C complex. Component of the minor spliceosome, which splices U12-type introns.</text>
</comment>
<dbReference type="PROSITE" id="PS00170">
    <property type="entry name" value="CSA_PPIASE_1"/>
    <property type="match status" value="1"/>
</dbReference>
<dbReference type="GO" id="GO:0003755">
    <property type="term" value="F:peptidyl-prolyl cis-trans isomerase activity"/>
    <property type="evidence" value="ECO:0007669"/>
    <property type="project" value="UniProtKB-UniRule"/>
</dbReference>
<evidence type="ECO:0000256" key="4">
    <source>
        <dbReference type="ARBA" id="ARBA00046368"/>
    </source>
</evidence>
<dbReference type="PANTHER" id="PTHR45625">
    <property type="entry name" value="PEPTIDYL-PROLYL CIS-TRANS ISOMERASE-RELATED"/>
    <property type="match status" value="1"/>
</dbReference>
<dbReference type="EMBL" id="GEEE01021793">
    <property type="protein sequence ID" value="JAP41432.1"/>
    <property type="molecule type" value="Transcribed_RNA"/>
</dbReference>
<evidence type="ECO:0000259" key="7">
    <source>
        <dbReference type="PROSITE" id="PS50072"/>
    </source>
</evidence>
<keyword evidence="5" id="KW-0413">Isomerase</keyword>
<dbReference type="EC" id="5.2.1.8" evidence="5"/>
<keyword evidence="3" id="KW-0539">Nucleus</keyword>
<protein>
    <recommendedName>
        <fullName evidence="5">Peptidyl-prolyl cis-trans isomerase</fullName>
        <shortName evidence="5">PPIase</shortName>
        <ecNumber evidence="5">5.2.1.8</ecNumber>
    </recommendedName>
</protein>
<keyword evidence="6" id="KW-0472">Membrane</keyword>
<comment type="subcellular location">
    <subcellularLocation>
        <location evidence="1">Nucleus</location>
    </subcellularLocation>
</comment>
<accession>A0A0X3P0H5</accession>
<evidence type="ECO:0000256" key="2">
    <source>
        <dbReference type="ARBA" id="ARBA00007365"/>
    </source>
</evidence>
<feature type="domain" description="PPIase cyclophilin-type" evidence="7">
    <location>
        <begin position="19"/>
        <end position="166"/>
    </location>
</feature>
<feature type="transmembrane region" description="Helical" evidence="6">
    <location>
        <begin position="166"/>
        <end position="190"/>
    </location>
</feature>
<dbReference type="GO" id="GO:0071013">
    <property type="term" value="C:catalytic step 2 spliceosome"/>
    <property type="evidence" value="ECO:0007669"/>
    <property type="project" value="TreeGrafter"/>
</dbReference>
<dbReference type="PRINTS" id="PR00153">
    <property type="entry name" value="CSAPPISMRASE"/>
</dbReference>
<keyword evidence="5" id="KW-0697">Rotamase</keyword>
<keyword evidence="6" id="KW-1133">Transmembrane helix</keyword>
<comment type="catalytic activity">
    <reaction evidence="5">
        <text>[protein]-peptidylproline (omega=180) = [protein]-peptidylproline (omega=0)</text>
        <dbReference type="Rhea" id="RHEA:16237"/>
        <dbReference type="Rhea" id="RHEA-COMP:10747"/>
        <dbReference type="Rhea" id="RHEA-COMP:10748"/>
        <dbReference type="ChEBI" id="CHEBI:83833"/>
        <dbReference type="ChEBI" id="CHEBI:83834"/>
        <dbReference type="EC" id="5.2.1.8"/>
    </reaction>
</comment>
<dbReference type="InterPro" id="IPR020892">
    <property type="entry name" value="Cyclophilin-type_PPIase_CS"/>
</dbReference>
<comment type="function">
    <text evidence="5">PPIases accelerate the folding of proteins. It catalyzes the cis-trans isomerization of proline imidic peptide bonds in oligopeptides.</text>
</comment>
<dbReference type="SUPFAM" id="SSF50891">
    <property type="entry name" value="Cyclophilin-like"/>
    <property type="match status" value="1"/>
</dbReference>
<evidence type="ECO:0000256" key="1">
    <source>
        <dbReference type="ARBA" id="ARBA00004123"/>
    </source>
</evidence>
<dbReference type="PANTHER" id="PTHR45625:SF6">
    <property type="entry name" value="SPLICEOSOME-ASSOCIATED PROTEIN CWC27 HOMOLOG"/>
    <property type="match status" value="1"/>
</dbReference>
<dbReference type="InterPro" id="IPR002130">
    <property type="entry name" value="Cyclophilin-type_PPIase_dom"/>
</dbReference>
<gene>
    <name evidence="8" type="ORF">TR124399</name>
</gene>